<feature type="compositionally biased region" description="Basic and acidic residues" evidence="1">
    <location>
        <begin position="45"/>
        <end position="67"/>
    </location>
</feature>
<keyword evidence="3" id="KW-1185">Reference proteome</keyword>
<name>A0A7W6DMS9_9RHOB</name>
<evidence type="ECO:0000313" key="2">
    <source>
        <dbReference type="EMBL" id="MBB3984371.1"/>
    </source>
</evidence>
<dbReference type="Proteomes" id="UP000541426">
    <property type="component" value="Unassembled WGS sequence"/>
</dbReference>
<sequence length="111" mass="12524">MRETLQHCHFPATGGLGRLDTLEFHVAAQLCESFGLLLTRSPKASRAETTERPNDRTTERPNDRTTERQWLEAGASGYDILRNGPELRRDIANLCRELFKNGIAPLVFNGE</sequence>
<proteinExistence type="predicted"/>
<reference evidence="2 3" key="1">
    <citation type="submission" date="2020-08" db="EMBL/GenBank/DDBJ databases">
        <title>Genomic Encyclopedia of Type Strains, Phase IV (KMG-IV): sequencing the most valuable type-strain genomes for metagenomic binning, comparative biology and taxonomic classification.</title>
        <authorList>
            <person name="Goeker M."/>
        </authorList>
    </citation>
    <scope>NUCLEOTIDE SEQUENCE [LARGE SCALE GENOMIC DNA]</scope>
    <source>
        <strain evidence="2 3">DSM 102235</strain>
    </source>
</reference>
<evidence type="ECO:0000313" key="3">
    <source>
        <dbReference type="Proteomes" id="UP000541426"/>
    </source>
</evidence>
<dbReference type="RefSeq" id="WP_183962968.1">
    <property type="nucleotide sequence ID" value="NZ_BAABBZ010000012.1"/>
</dbReference>
<dbReference type="EMBL" id="JACIEJ010000001">
    <property type="protein sequence ID" value="MBB3984371.1"/>
    <property type="molecule type" value="Genomic_DNA"/>
</dbReference>
<comment type="caution">
    <text evidence="2">The sequence shown here is derived from an EMBL/GenBank/DDBJ whole genome shotgun (WGS) entry which is preliminary data.</text>
</comment>
<gene>
    <name evidence="2" type="ORF">GGQ68_000682</name>
</gene>
<accession>A0A7W6DMS9</accession>
<protein>
    <submittedName>
        <fullName evidence="2">Uncharacterized protein</fullName>
    </submittedName>
</protein>
<dbReference type="AlphaFoldDB" id="A0A7W6DMS9"/>
<feature type="region of interest" description="Disordered" evidence="1">
    <location>
        <begin position="42"/>
        <end position="67"/>
    </location>
</feature>
<organism evidence="2 3">
    <name type="scientific">Sagittula marina</name>
    <dbReference type="NCBI Taxonomy" id="943940"/>
    <lineage>
        <taxon>Bacteria</taxon>
        <taxon>Pseudomonadati</taxon>
        <taxon>Pseudomonadota</taxon>
        <taxon>Alphaproteobacteria</taxon>
        <taxon>Rhodobacterales</taxon>
        <taxon>Roseobacteraceae</taxon>
        <taxon>Sagittula</taxon>
    </lineage>
</organism>
<evidence type="ECO:0000256" key="1">
    <source>
        <dbReference type="SAM" id="MobiDB-lite"/>
    </source>
</evidence>